<feature type="compositionally biased region" description="Basic residues" evidence="1">
    <location>
        <begin position="89"/>
        <end position="101"/>
    </location>
</feature>
<comment type="caution">
    <text evidence="2">The sequence shown here is derived from an EMBL/GenBank/DDBJ whole genome shotgun (WGS) entry which is preliminary data.</text>
</comment>
<organism evidence="2 3">
    <name type="scientific">Crepidotus variabilis</name>
    <dbReference type="NCBI Taxonomy" id="179855"/>
    <lineage>
        <taxon>Eukaryota</taxon>
        <taxon>Fungi</taxon>
        <taxon>Dikarya</taxon>
        <taxon>Basidiomycota</taxon>
        <taxon>Agaricomycotina</taxon>
        <taxon>Agaricomycetes</taxon>
        <taxon>Agaricomycetidae</taxon>
        <taxon>Agaricales</taxon>
        <taxon>Agaricineae</taxon>
        <taxon>Crepidotaceae</taxon>
        <taxon>Crepidotus</taxon>
    </lineage>
</organism>
<accession>A0A9P6JRQ0</accession>
<name>A0A9P6JRQ0_9AGAR</name>
<protein>
    <submittedName>
        <fullName evidence="2">Uncharacterized protein</fullName>
    </submittedName>
</protein>
<evidence type="ECO:0000313" key="3">
    <source>
        <dbReference type="Proteomes" id="UP000807306"/>
    </source>
</evidence>
<keyword evidence="3" id="KW-1185">Reference proteome</keyword>
<evidence type="ECO:0000256" key="1">
    <source>
        <dbReference type="SAM" id="MobiDB-lite"/>
    </source>
</evidence>
<feature type="region of interest" description="Disordered" evidence="1">
    <location>
        <begin position="1"/>
        <end position="101"/>
    </location>
</feature>
<evidence type="ECO:0000313" key="2">
    <source>
        <dbReference type="EMBL" id="KAF9530118.1"/>
    </source>
</evidence>
<feature type="compositionally biased region" description="Basic and acidic residues" evidence="1">
    <location>
        <begin position="1"/>
        <end position="11"/>
    </location>
</feature>
<dbReference type="Proteomes" id="UP000807306">
    <property type="component" value="Unassembled WGS sequence"/>
</dbReference>
<dbReference type="AlphaFoldDB" id="A0A9P6JRQ0"/>
<proteinExistence type="predicted"/>
<dbReference type="EMBL" id="MU157842">
    <property type="protein sequence ID" value="KAF9530118.1"/>
    <property type="molecule type" value="Genomic_DNA"/>
</dbReference>
<gene>
    <name evidence="2" type="ORF">CPB83DRAFT_851595</name>
</gene>
<sequence length="101" mass="10893">MNLKGPKEAKGARAMKGTKKPNDGESQKKALPITKPKTANANAKEADPDGKQSKFMNSWAGVKRTADEMQASGGTSNQSGKEQLSPQSNKKRKINSQNNHK</sequence>
<reference evidence="2" key="1">
    <citation type="submission" date="2020-11" db="EMBL/GenBank/DDBJ databases">
        <authorList>
            <consortium name="DOE Joint Genome Institute"/>
            <person name="Ahrendt S."/>
            <person name="Riley R."/>
            <person name="Andreopoulos W."/>
            <person name="Labutti K."/>
            <person name="Pangilinan J."/>
            <person name="Ruiz-Duenas F.J."/>
            <person name="Barrasa J.M."/>
            <person name="Sanchez-Garcia M."/>
            <person name="Camarero S."/>
            <person name="Miyauchi S."/>
            <person name="Serrano A."/>
            <person name="Linde D."/>
            <person name="Babiker R."/>
            <person name="Drula E."/>
            <person name="Ayuso-Fernandez I."/>
            <person name="Pacheco R."/>
            <person name="Padilla G."/>
            <person name="Ferreira P."/>
            <person name="Barriuso J."/>
            <person name="Kellner H."/>
            <person name="Castanera R."/>
            <person name="Alfaro M."/>
            <person name="Ramirez L."/>
            <person name="Pisabarro A.G."/>
            <person name="Kuo A."/>
            <person name="Tritt A."/>
            <person name="Lipzen A."/>
            <person name="He G."/>
            <person name="Yan M."/>
            <person name="Ng V."/>
            <person name="Cullen D."/>
            <person name="Martin F."/>
            <person name="Rosso M.-N."/>
            <person name="Henrissat B."/>
            <person name="Hibbett D."/>
            <person name="Martinez A.T."/>
            <person name="Grigoriev I.V."/>
        </authorList>
    </citation>
    <scope>NUCLEOTIDE SEQUENCE</scope>
    <source>
        <strain evidence="2">CBS 506.95</strain>
    </source>
</reference>
<feature type="compositionally biased region" description="Polar residues" evidence="1">
    <location>
        <begin position="72"/>
        <end position="88"/>
    </location>
</feature>